<protein>
    <submittedName>
        <fullName evidence="1">Uncharacterized protein</fullName>
    </submittedName>
</protein>
<gene>
    <name evidence="1" type="ORF">LCGC14_1587640</name>
</gene>
<proteinExistence type="predicted"/>
<reference evidence="1" key="1">
    <citation type="journal article" date="2015" name="Nature">
        <title>Complex archaea that bridge the gap between prokaryotes and eukaryotes.</title>
        <authorList>
            <person name="Spang A."/>
            <person name="Saw J.H."/>
            <person name="Jorgensen S.L."/>
            <person name="Zaremba-Niedzwiedzka K."/>
            <person name="Martijn J."/>
            <person name="Lind A.E."/>
            <person name="van Eijk R."/>
            <person name="Schleper C."/>
            <person name="Guy L."/>
            <person name="Ettema T.J."/>
        </authorList>
    </citation>
    <scope>NUCLEOTIDE SEQUENCE</scope>
</reference>
<name>A0A0F9LFB5_9ZZZZ</name>
<sequence>MVIITDIYLSAVEVKQLKDLDFTVAKAARYEEMPTQDGQIKSKLVIPVKLSNDKVRDWIPNKTSIKKLVGMWDDNTDAWIGKTAKFELAKQNVRGEMKDIIFVADFAEPKKV</sequence>
<organism evidence="1">
    <name type="scientific">marine sediment metagenome</name>
    <dbReference type="NCBI Taxonomy" id="412755"/>
    <lineage>
        <taxon>unclassified sequences</taxon>
        <taxon>metagenomes</taxon>
        <taxon>ecological metagenomes</taxon>
    </lineage>
</organism>
<evidence type="ECO:0000313" key="1">
    <source>
        <dbReference type="EMBL" id="KKM26155.1"/>
    </source>
</evidence>
<accession>A0A0F9LFB5</accession>
<dbReference type="AlphaFoldDB" id="A0A0F9LFB5"/>
<comment type="caution">
    <text evidence="1">The sequence shown here is derived from an EMBL/GenBank/DDBJ whole genome shotgun (WGS) entry which is preliminary data.</text>
</comment>
<dbReference type="EMBL" id="LAZR01012567">
    <property type="protein sequence ID" value="KKM26155.1"/>
    <property type="molecule type" value="Genomic_DNA"/>
</dbReference>